<organism evidence="3 4">
    <name type="scientific">Russula ochroleuca</name>
    <dbReference type="NCBI Taxonomy" id="152965"/>
    <lineage>
        <taxon>Eukaryota</taxon>
        <taxon>Fungi</taxon>
        <taxon>Dikarya</taxon>
        <taxon>Basidiomycota</taxon>
        <taxon>Agaricomycotina</taxon>
        <taxon>Agaricomycetes</taxon>
        <taxon>Russulales</taxon>
        <taxon>Russulaceae</taxon>
        <taxon>Russula</taxon>
    </lineage>
</organism>
<dbReference type="PANTHER" id="PTHR42686">
    <property type="entry name" value="GH17980P-RELATED"/>
    <property type="match status" value="1"/>
</dbReference>
<reference evidence="3" key="2">
    <citation type="journal article" date="2020" name="Nat. Commun.">
        <title>Large-scale genome sequencing of mycorrhizal fungi provides insights into the early evolution of symbiotic traits.</title>
        <authorList>
            <person name="Miyauchi S."/>
            <person name="Kiss E."/>
            <person name="Kuo A."/>
            <person name="Drula E."/>
            <person name="Kohler A."/>
            <person name="Sanchez-Garcia M."/>
            <person name="Morin E."/>
            <person name="Andreopoulos B."/>
            <person name="Barry K.W."/>
            <person name="Bonito G."/>
            <person name="Buee M."/>
            <person name="Carver A."/>
            <person name="Chen C."/>
            <person name="Cichocki N."/>
            <person name="Clum A."/>
            <person name="Culley D."/>
            <person name="Crous P.W."/>
            <person name="Fauchery L."/>
            <person name="Girlanda M."/>
            <person name="Hayes R.D."/>
            <person name="Keri Z."/>
            <person name="LaButti K."/>
            <person name="Lipzen A."/>
            <person name="Lombard V."/>
            <person name="Magnuson J."/>
            <person name="Maillard F."/>
            <person name="Murat C."/>
            <person name="Nolan M."/>
            <person name="Ohm R.A."/>
            <person name="Pangilinan J."/>
            <person name="Pereira M.F."/>
            <person name="Perotto S."/>
            <person name="Peter M."/>
            <person name="Pfister S."/>
            <person name="Riley R."/>
            <person name="Sitrit Y."/>
            <person name="Stielow J.B."/>
            <person name="Szollosi G."/>
            <person name="Zifcakova L."/>
            <person name="Stursova M."/>
            <person name="Spatafora J.W."/>
            <person name="Tedersoo L."/>
            <person name="Vaario L.M."/>
            <person name="Yamada A."/>
            <person name="Yan M."/>
            <person name="Wang P."/>
            <person name="Xu J."/>
            <person name="Bruns T."/>
            <person name="Baldrian P."/>
            <person name="Vilgalys R."/>
            <person name="Dunand C."/>
            <person name="Henrissat B."/>
            <person name="Grigoriev I.V."/>
            <person name="Hibbett D."/>
            <person name="Nagy L.G."/>
            <person name="Martin F.M."/>
        </authorList>
    </citation>
    <scope>NUCLEOTIDE SEQUENCE</scope>
    <source>
        <strain evidence="3">Prilba</strain>
    </source>
</reference>
<dbReference type="InterPro" id="IPR036812">
    <property type="entry name" value="NAD(P)_OxRdtase_dom_sf"/>
</dbReference>
<dbReference type="GO" id="GO:0045290">
    <property type="term" value="F:D-arabinose 1-dehydrogenase [NAD(P)+] activity"/>
    <property type="evidence" value="ECO:0007669"/>
    <property type="project" value="TreeGrafter"/>
</dbReference>
<dbReference type="InterPro" id="IPR020471">
    <property type="entry name" value="AKR"/>
</dbReference>
<name>A0A9P5N3N5_9AGAM</name>
<feature type="domain" description="NADP-dependent oxidoreductase" evidence="2">
    <location>
        <begin position="56"/>
        <end position="407"/>
    </location>
</feature>
<reference evidence="3" key="1">
    <citation type="submission" date="2019-10" db="EMBL/GenBank/DDBJ databases">
        <authorList>
            <consortium name="DOE Joint Genome Institute"/>
            <person name="Kuo A."/>
            <person name="Miyauchi S."/>
            <person name="Kiss E."/>
            <person name="Drula E."/>
            <person name="Kohler A."/>
            <person name="Sanchez-Garcia M."/>
            <person name="Andreopoulos B."/>
            <person name="Barry K.W."/>
            <person name="Bonito G."/>
            <person name="Buee M."/>
            <person name="Carver A."/>
            <person name="Chen C."/>
            <person name="Cichocki N."/>
            <person name="Clum A."/>
            <person name="Culley D."/>
            <person name="Crous P.W."/>
            <person name="Fauchery L."/>
            <person name="Girlanda M."/>
            <person name="Hayes R."/>
            <person name="Keri Z."/>
            <person name="LaButti K."/>
            <person name="Lipzen A."/>
            <person name="Lombard V."/>
            <person name="Magnuson J."/>
            <person name="Maillard F."/>
            <person name="Morin E."/>
            <person name="Murat C."/>
            <person name="Nolan M."/>
            <person name="Ohm R."/>
            <person name="Pangilinan J."/>
            <person name="Pereira M."/>
            <person name="Perotto S."/>
            <person name="Peter M."/>
            <person name="Riley R."/>
            <person name="Sitrit Y."/>
            <person name="Stielow B."/>
            <person name="Szollosi G."/>
            <person name="Zifcakova L."/>
            <person name="Stursova M."/>
            <person name="Spatafora J.W."/>
            <person name="Tedersoo L."/>
            <person name="Vaario L.-M."/>
            <person name="Yamada A."/>
            <person name="Yan M."/>
            <person name="Wang P."/>
            <person name="Xu J."/>
            <person name="Bruns T."/>
            <person name="Baldrian P."/>
            <person name="Vilgalys R."/>
            <person name="Henrissat B."/>
            <person name="Grigoriev I.V."/>
            <person name="Hibbett D."/>
            <person name="Nagy L.G."/>
            <person name="Martin F.M."/>
        </authorList>
    </citation>
    <scope>NUCLEOTIDE SEQUENCE</scope>
    <source>
        <strain evidence="3">Prilba</strain>
    </source>
</reference>
<dbReference type="SUPFAM" id="SSF51430">
    <property type="entry name" value="NAD(P)-linked oxidoreductase"/>
    <property type="match status" value="1"/>
</dbReference>
<dbReference type="InterPro" id="IPR023210">
    <property type="entry name" value="NADP_OxRdtase_dom"/>
</dbReference>
<evidence type="ECO:0000259" key="2">
    <source>
        <dbReference type="Pfam" id="PF00248"/>
    </source>
</evidence>
<evidence type="ECO:0000313" key="3">
    <source>
        <dbReference type="EMBL" id="KAF8485367.1"/>
    </source>
</evidence>
<gene>
    <name evidence="3" type="ORF">DFH94DRAFT_275112</name>
</gene>
<dbReference type="Proteomes" id="UP000759537">
    <property type="component" value="Unassembled WGS sequence"/>
</dbReference>
<evidence type="ECO:0000256" key="1">
    <source>
        <dbReference type="SAM" id="MobiDB-lite"/>
    </source>
</evidence>
<protein>
    <submittedName>
        <fullName evidence="3">Aldo/keto reductase</fullName>
    </submittedName>
</protein>
<accession>A0A9P5N3N5</accession>
<sequence length="445" mass="48035">MGIRLDSLEEVVTFPPMESIPDGPEDKPTPGPLLEENIGPSDLPELISGAATWSHFYNEKDKFSTDVPLRTIRLALRYGIRAFDTSPYYDNSEIVLGTALKALENEFPRDTYRLLTKVGRYGPSPGSDPSATDFDYSPATIRRSVCRSLRRLHTHYLDVVYLHDIEFVAPCVSPRAEGNHLSALGAEAADYGLPPPERDFFPNGEGEEGTGSIGAFPTAGDDDSDERILKAVSELRALQAEGLIRQVGICGLPLPTLLRTALLVLNRTGLPIDAVQTYAHLTLQNATLPPFAQALRTRARVGHVLAASPLGMGLLLPPPAGPPAWHPAPESLRAAVREAVCALGSESSGSGRQVEQVVAVAIAWSVRLAAVAATAGPNNAAGARRRMPVVVGLSNLREVHETVAAWRWANVQDEGRREELERKAALARAVFERTGTAGWTWPSGK</sequence>
<dbReference type="GO" id="GO:0005829">
    <property type="term" value="C:cytosol"/>
    <property type="evidence" value="ECO:0007669"/>
    <property type="project" value="TreeGrafter"/>
</dbReference>
<keyword evidence="4" id="KW-1185">Reference proteome</keyword>
<dbReference type="Pfam" id="PF00248">
    <property type="entry name" value="Aldo_ket_red"/>
    <property type="match status" value="1"/>
</dbReference>
<feature type="region of interest" description="Disordered" evidence="1">
    <location>
        <begin position="14"/>
        <end position="33"/>
    </location>
</feature>
<comment type="caution">
    <text evidence="3">The sequence shown here is derived from an EMBL/GenBank/DDBJ whole genome shotgun (WGS) entry which is preliminary data.</text>
</comment>
<dbReference type="OrthoDB" id="5286008at2759"/>
<evidence type="ECO:0000313" key="4">
    <source>
        <dbReference type="Proteomes" id="UP000759537"/>
    </source>
</evidence>
<proteinExistence type="predicted"/>
<dbReference type="GO" id="GO:0070485">
    <property type="term" value="P:dehydro-D-arabinono-1,4-lactone biosynthetic process"/>
    <property type="evidence" value="ECO:0007669"/>
    <property type="project" value="TreeGrafter"/>
</dbReference>
<dbReference type="AlphaFoldDB" id="A0A9P5N3N5"/>
<dbReference type="EMBL" id="WHVB01000003">
    <property type="protein sequence ID" value="KAF8485367.1"/>
    <property type="molecule type" value="Genomic_DNA"/>
</dbReference>
<dbReference type="Gene3D" id="3.20.20.100">
    <property type="entry name" value="NADP-dependent oxidoreductase domain"/>
    <property type="match status" value="1"/>
</dbReference>
<dbReference type="PANTHER" id="PTHR42686:SF1">
    <property type="entry name" value="GH17980P-RELATED"/>
    <property type="match status" value="1"/>
</dbReference>